<organism evidence="1 2">
    <name type="scientific">Acanthopleuribacter pedis</name>
    <dbReference type="NCBI Taxonomy" id="442870"/>
    <lineage>
        <taxon>Bacteria</taxon>
        <taxon>Pseudomonadati</taxon>
        <taxon>Acidobacteriota</taxon>
        <taxon>Holophagae</taxon>
        <taxon>Acanthopleuribacterales</taxon>
        <taxon>Acanthopleuribacteraceae</taxon>
        <taxon>Acanthopleuribacter</taxon>
    </lineage>
</organism>
<sequence length="84" mass="9759">MYAKGSPGKHHVDILVFFTEIAPQKYYNIESQERARRTNKAFKRCFLKPAPGIYHKATFVISKARLFLSTKACNNNLHLENMEE</sequence>
<accession>A0A8J7QEY4</accession>
<evidence type="ECO:0000313" key="1">
    <source>
        <dbReference type="EMBL" id="MBO1323457.1"/>
    </source>
</evidence>
<keyword evidence="2" id="KW-1185">Reference proteome</keyword>
<dbReference type="EMBL" id="JAFREP010000069">
    <property type="protein sequence ID" value="MBO1323457.1"/>
    <property type="molecule type" value="Genomic_DNA"/>
</dbReference>
<dbReference type="RefSeq" id="WP_207863610.1">
    <property type="nucleotide sequence ID" value="NZ_JAFREP010000069.1"/>
</dbReference>
<name>A0A8J7QEY4_9BACT</name>
<evidence type="ECO:0000313" key="2">
    <source>
        <dbReference type="Proteomes" id="UP000664417"/>
    </source>
</evidence>
<gene>
    <name evidence="1" type="ORF">J3U88_33630</name>
</gene>
<proteinExistence type="predicted"/>
<protein>
    <submittedName>
        <fullName evidence="1">Uncharacterized protein</fullName>
    </submittedName>
</protein>
<reference evidence="1" key="1">
    <citation type="submission" date="2021-03" db="EMBL/GenBank/DDBJ databases">
        <authorList>
            <person name="Wang G."/>
        </authorList>
    </citation>
    <scope>NUCLEOTIDE SEQUENCE</scope>
    <source>
        <strain evidence="1">KCTC 12899</strain>
    </source>
</reference>
<comment type="caution">
    <text evidence="1">The sequence shown here is derived from an EMBL/GenBank/DDBJ whole genome shotgun (WGS) entry which is preliminary data.</text>
</comment>
<dbReference type="Proteomes" id="UP000664417">
    <property type="component" value="Unassembled WGS sequence"/>
</dbReference>
<dbReference type="AlphaFoldDB" id="A0A8J7QEY4"/>